<evidence type="ECO:0000313" key="2">
    <source>
        <dbReference type="EnsemblMetazoa" id="CLYHEMP001141.1"/>
    </source>
</evidence>
<organism evidence="2 3">
    <name type="scientific">Clytia hemisphaerica</name>
    <dbReference type="NCBI Taxonomy" id="252671"/>
    <lineage>
        <taxon>Eukaryota</taxon>
        <taxon>Metazoa</taxon>
        <taxon>Cnidaria</taxon>
        <taxon>Hydrozoa</taxon>
        <taxon>Hydroidolina</taxon>
        <taxon>Leptothecata</taxon>
        <taxon>Obeliida</taxon>
        <taxon>Clytiidae</taxon>
        <taxon>Clytia</taxon>
    </lineage>
</organism>
<dbReference type="InterPro" id="IPR021109">
    <property type="entry name" value="Peptidase_aspartic_dom_sf"/>
</dbReference>
<keyword evidence="3" id="KW-1185">Reference proteome</keyword>
<sequence>MFQSIKVNGEVFNIFFDSGCSDFIVRKSAVERLGPHVTLISNIPVSITGVGKKSTSAEHGIYRVQLPLASGETAVLRGTCLTDITGEFPQFPLKEAEKDLCFAAGPLAKTFPKLPSHIGGNVDFMIGMKYLKYHPKPIFQIPTGLTIFKSIFRSADGTTGIIGGPHESFSKIRFQSHFTSPSFVSEMSNIMMVSPLSESDLVHSSFKANSLKSLDNAENAGSQISYHCVSCRECKDCKTHDSIESTSLKEEAEQTFVESSVSIDIESHIATVRLPVLYNPAKWLAPNKPIALKVYEQQIGKLNKPENTKDDLLSLNVGDLNFAKHQRGKKPEAKSNVIPNDWDDPIPSELRDTWLNNFKLMQDLKSIHFKRCIDVCYSSWIGRMFSLSIGRMFSLLIGRMFLLSIGRMFSLLIGRMFLLSIGRMFSLLIGRMFLLSIGRMFSLLIG</sequence>
<protein>
    <submittedName>
        <fullName evidence="2">Uncharacterized protein</fullName>
    </submittedName>
</protein>
<dbReference type="Proteomes" id="UP000594262">
    <property type="component" value="Unplaced"/>
</dbReference>
<keyword evidence="1" id="KW-1133">Transmembrane helix</keyword>
<feature type="transmembrane region" description="Helical" evidence="1">
    <location>
        <begin position="392"/>
        <end position="413"/>
    </location>
</feature>
<name>A0A7M5UL97_9CNID</name>
<evidence type="ECO:0000313" key="3">
    <source>
        <dbReference type="Proteomes" id="UP000594262"/>
    </source>
</evidence>
<keyword evidence="1" id="KW-0472">Membrane</keyword>
<reference evidence="2" key="1">
    <citation type="submission" date="2021-01" db="UniProtKB">
        <authorList>
            <consortium name="EnsemblMetazoa"/>
        </authorList>
    </citation>
    <scope>IDENTIFICATION</scope>
</reference>
<evidence type="ECO:0000256" key="1">
    <source>
        <dbReference type="SAM" id="Phobius"/>
    </source>
</evidence>
<feature type="transmembrane region" description="Helical" evidence="1">
    <location>
        <begin position="425"/>
        <end position="445"/>
    </location>
</feature>
<keyword evidence="1" id="KW-0812">Transmembrane</keyword>
<proteinExistence type="predicted"/>
<accession>A0A7M5UL97</accession>
<dbReference type="AlphaFoldDB" id="A0A7M5UL97"/>
<dbReference type="EnsemblMetazoa" id="CLYHEMT001141.1">
    <property type="protein sequence ID" value="CLYHEMP001141.1"/>
    <property type="gene ID" value="CLYHEMG001141"/>
</dbReference>
<dbReference type="Gene3D" id="2.40.70.10">
    <property type="entry name" value="Acid Proteases"/>
    <property type="match status" value="1"/>
</dbReference>